<dbReference type="Proteomes" id="UP000503464">
    <property type="component" value="Chromosome"/>
</dbReference>
<proteinExistence type="predicted"/>
<evidence type="ECO:0000313" key="3">
    <source>
        <dbReference type="Proteomes" id="UP000503464"/>
    </source>
</evidence>
<dbReference type="Gene3D" id="2.60.40.1090">
    <property type="entry name" value="Fimbrial-type adhesion domain"/>
    <property type="match status" value="1"/>
</dbReference>
<dbReference type="PRINTS" id="PR01613">
    <property type="entry name" value="FIMBRIALPAPF"/>
</dbReference>
<reference evidence="3" key="1">
    <citation type="submission" date="2020-03" db="EMBL/GenBank/DDBJ databases">
        <title>Genome sequences of seven Enterobacteriaceae strains isolated from Canadian wastewater treatment facilities.</title>
        <authorList>
            <person name="Huang H."/>
            <person name="Chmara J.T."/>
            <person name="Duceppe M.-O."/>
        </authorList>
    </citation>
    <scope>NUCLEOTIDE SEQUENCE [LARGE SCALE GENOMIC DNA]</scope>
    <source>
        <strain evidence="3">Biosolid 3</strain>
    </source>
</reference>
<sequence>MQQYYPVPGKHRRGSMRSRASGYCLAGALFSVVLTNVPVSAMPVNIRGTVILPPPCTINNNQTIRVDFGDEVMTTRIDGVNYKQTIVYSLNCDIQKSNDLKMSIQGGTAGFGTGFLSTNKSDLGIALYYGTQRLNINTWFNYTYPNQPVLYAVPVKRSGATLTGGEFTASATLLIDYQ</sequence>
<dbReference type="PANTHER" id="PTHR33420:SF34">
    <property type="entry name" value="MINOR FIMBRIAL SUBUNIT"/>
    <property type="match status" value="1"/>
</dbReference>
<dbReference type="EMBL" id="CP054160">
    <property type="protein sequence ID" value="QKJ61310.2"/>
    <property type="molecule type" value="Genomic_DNA"/>
</dbReference>
<dbReference type="GO" id="GO:0009289">
    <property type="term" value="C:pilus"/>
    <property type="evidence" value="ECO:0007669"/>
    <property type="project" value="InterPro"/>
</dbReference>
<dbReference type="InterPro" id="IPR036937">
    <property type="entry name" value="Adhesion_dom_fimbrial_sf"/>
</dbReference>
<dbReference type="Pfam" id="PF00419">
    <property type="entry name" value="Fimbrial"/>
    <property type="match status" value="1"/>
</dbReference>
<dbReference type="InterPro" id="IPR000259">
    <property type="entry name" value="Adhesion_dom_fimbrial"/>
</dbReference>
<gene>
    <name evidence="2" type="ORF">G9399_04235</name>
</gene>
<dbReference type="PANTHER" id="PTHR33420">
    <property type="entry name" value="FIMBRIAL SUBUNIT ELFA-RELATED"/>
    <property type="match status" value="1"/>
</dbReference>
<protein>
    <submittedName>
        <fullName evidence="2">Fimbrial protein</fullName>
    </submittedName>
</protein>
<organism evidence="2 3">
    <name type="scientific">Serratia fonticola</name>
    <dbReference type="NCBI Taxonomy" id="47917"/>
    <lineage>
        <taxon>Bacteria</taxon>
        <taxon>Pseudomonadati</taxon>
        <taxon>Pseudomonadota</taxon>
        <taxon>Gammaproteobacteria</taxon>
        <taxon>Enterobacterales</taxon>
        <taxon>Yersiniaceae</taxon>
        <taxon>Serratia</taxon>
    </lineage>
</organism>
<dbReference type="SUPFAM" id="SSF49401">
    <property type="entry name" value="Bacterial adhesins"/>
    <property type="match status" value="1"/>
</dbReference>
<dbReference type="RefSeq" id="WP_259525757.1">
    <property type="nucleotide sequence ID" value="NZ_CP054160.3"/>
</dbReference>
<accession>A0AAE7ELW6</accession>
<dbReference type="GO" id="GO:0043709">
    <property type="term" value="P:cell adhesion involved in single-species biofilm formation"/>
    <property type="evidence" value="ECO:0007669"/>
    <property type="project" value="TreeGrafter"/>
</dbReference>
<evidence type="ECO:0000259" key="1">
    <source>
        <dbReference type="Pfam" id="PF00419"/>
    </source>
</evidence>
<dbReference type="InterPro" id="IPR050263">
    <property type="entry name" value="Bact_Fimbrial_Adh_Pro"/>
</dbReference>
<name>A0AAE7ELW6_SERFO</name>
<dbReference type="InterPro" id="IPR008966">
    <property type="entry name" value="Adhesion_dom_sf"/>
</dbReference>
<evidence type="ECO:0000313" key="2">
    <source>
        <dbReference type="EMBL" id="QKJ61310.2"/>
    </source>
</evidence>
<dbReference type="AlphaFoldDB" id="A0AAE7ELW6"/>
<dbReference type="InterPro" id="IPR005430">
    <property type="entry name" value="P_pili_tip_PapF"/>
</dbReference>
<feature type="domain" description="Fimbrial-type adhesion" evidence="1">
    <location>
        <begin position="45"/>
        <end position="178"/>
    </location>
</feature>